<accession>A0A1J1IXP7</accession>
<dbReference type="Proteomes" id="UP000183832">
    <property type="component" value="Unassembled WGS sequence"/>
</dbReference>
<dbReference type="AlphaFoldDB" id="A0A1J1IXP7"/>
<sequence>MMIIFEEVLLVRYNKNIKPSQNKCSATNLHNNVKQLFWQCLQTLAIFSVLLICENCGSF</sequence>
<name>A0A1J1IXP7_9DIPT</name>
<protein>
    <submittedName>
        <fullName evidence="1">CLUMA_CG017571, isoform A</fullName>
    </submittedName>
</protein>
<evidence type="ECO:0000313" key="1">
    <source>
        <dbReference type="EMBL" id="CRL04490.1"/>
    </source>
</evidence>
<gene>
    <name evidence="1" type="ORF">CLUMA_CG017571</name>
</gene>
<keyword evidence="2" id="KW-1185">Reference proteome</keyword>
<proteinExistence type="predicted"/>
<organism evidence="1 2">
    <name type="scientific">Clunio marinus</name>
    <dbReference type="NCBI Taxonomy" id="568069"/>
    <lineage>
        <taxon>Eukaryota</taxon>
        <taxon>Metazoa</taxon>
        <taxon>Ecdysozoa</taxon>
        <taxon>Arthropoda</taxon>
        <taxon>Hexapoda</taxon>
        <taxon>Insecta</taxon>
        <taxon>Pterygota</taxon>
        <taxon>Neoptera</taxon>
        <taxon>Endopterygota</taxon>
        <taxon>Diptera</taxon>
        <taxon>Nematocera</taxon>
        <taxon>Chironomoidea</taxon>
        <taxon>Chironomidae</taxon>
        <taxon>Clunio</taxon>
    </lineage>
</organism>
<evidence type="ECO:0000313" key="2">
    <source>
        <dbReference type="Proteomes" id="UP000183832"/>
    </source>
</evidence>
<dbReference type="EMBL" id="CVRI01000063">
    <property type="protein sequence ID" value="CRL04490.1"/>
    <property type="molecule type" value="Genomic_DNA"/>
</dbReference>
<reference evidence="1 2" key="1">
    <citation type="submission" date="2015-04" db="EMBL/GenBank/DDBJ databases">
        <authorList>
            <person name="Syromyatnikov M.Y."/>
            <person name="Popov V.N."/>
        </authorList>
    </citation>
    <scope>NUCLEOTIDE SEQUENCE [LARGE SCALE GENOMIC DNA]</scope>
</reference>